<dbReference type="Proteomes" id="UP000004095">
    <property type="component" value="Unassembled WGS sequence"/>
</dbReference>
<evidence type="ECO:0000313" key="2">
    <source>
        <dbReference type="EMBL" id="EAY27267.1"/>
    </source>
</evidence>
<dbReference type="AlphaFoldDB" id="A1ZQW2"/>
<evidence type="ECO:0000259" key="1">
    <source>
        <dbReference type="Pfam" id="PF00144"/>
    </source>
</evidence>
<comment type="caution">
    <text evidence="2">The sequence shown here is derived from an EMBL/GenBank/DDBJ whole genome shotgun (WGS) entry which is preliminary data.</text>
</comment>
<dbReference type="Gene3D" id="3.40.710.10">
    <property type="entry name" value="DD-peptidase/beta-lactamase superfamily"/>
    <property type="match status" value="1"/>
</dbReference>
<proteinExistence type="predicted"/>
<dbReference type="InterPro" id="IPR001466">
    <property type="entry name" value="Beta-lactam-related"/>
</dbReference>
<protein>
    <submittedName>
        <fullName evidence="2">Beta-lactamase</fullName>
    </submittedName>
</protein>
<feature type="domain" description="Beta-lactamase-related" evidence="1">
    <location>
        <begin position="5"/>
        <end position="318"/>
    </location>
</feature>
<name>A1ZQW2_MICM2</name>
<dbReference type="EMBL" id="AAWS01000025">
    <property type="protein sequence ID" value="EAY27267.1"/>
    <property type="molecule type" value="Genomic_DNA"/>
</dbReference>
<evidence type="ECO:0000313" key="3">
    <source>
        <dbReference type="Proteomes" id="UP000004095"/>
    </source>
</evidence>
<keyword evidence="3" id="KW-1185">Reference proteome</keyword>
<dbReference type="PANTHER" id="PTHR46825:SF9">
    <property type="entry name" value="BETA-LACTAMASE-RELATED DOMAIN-CONTAINING PROTEIN"/>
    <property type="match status" value="1"/>
</dbReference>
<dbReference type="Pfam" id="PF00144">
    <property type="entry name" value="Beta-lactamase"/>
    <property type="match status" value="1"/>
</dbReference>
<dbReference type="RefSeq" id="WP_002699957.1">
    <property type="nucleotide sequence ID" value="NZ_AAWS01000025.1"/>
</dbReference>
<dbReference type="InterPro" id="IPR050491">
    <property type="entry name" value="AmpC-like"/>
</dbReference>
<sequence>MKTFIDQLFAQLPTQNAPGLALAVVQKGKCVLQQNYGLANLAENTAINSSTVFDIGSTAKQFTAACVALLIENGDLNLEDNVQTFVSNLPDYGYPLQIKHLIYHTSGLKDYLELAYLRGMDEHAYYNTAYALQLLLHQPDLNFVPGDEERYSNSNYLLLGHIVTQVSGQSLREFAHQHIFEPLGMHNTHFHDSFAEITPHKAVGYLPDPKGGYQEFTSKIDVVGDGGLYTTIEDLTRWDQNFYDNQLGKQNPDLIKLMGTPGRLNDDTAFEYGFGLILGNHQGKTVQRHGGAFAGYCAELLRFPKEKLSVIVLANLATLSPWTIAEQVAEVFLGNAPLPSVAWAPAHAPTSPSLQLSKELLTQYTGGYDLGAATPLEVIQEAGQLLLKYGAEDILQLTPQAEGIFTEPEYNIVIEFKQSKGARVPFMVFRTPDQEIIAAKVPINHHVDIEGLKPYTGSYYCATLKVVYDLFVTEKGLQLSIDFNPPFLLHITDTDFAEGKIGSFRFFRNNDRSIREFTLNTGRADYLQFIKL</sequence>
<dbReference type="PANTHER" id="PTHR46825">
    <property type="entry name" value="D-ALANYL-D-ALANINE-CARBOXYPEPTIDASE/ENDOPEPTIDASE AMPH"/>
    <property type="match status" value="1"/>
</dbReference>
<dbReference type="SUPFAM" id="SSF56601">
    <property type="entry name" value="beta-lactamase/transpeptidase-like"/>
    <property type="match status" value="1"/>
</dbReference>
<reference evidence="2 3" key="1">
    <citation type="submission" date="2007-01" db="EMBL/GenBank/DDBJ databases">
        <authorList>
            <person name="Haygood M."/>
            <person name="Podell S."/>
            <person name="Anderson C."/>
            <person name="Hopkinson B."/>
            <person name="Roe K."/>
            <person name="Barbeau K."/>
            <person name="Gaasterland T."/>
            <person name="Ferriera S."/>
            <person name="Johnson J."/>
            <person name="Kravitz S."/>
            <person name="Beeson K."/>
            <person name="Sutton G."/>
            <person name="Rogers Y.-H."/>
            <person name="Friedman R."/>
            <person name="Frazier M."/>
            <person name="Venter J.C."/>
        </authorList>
    </citation>
    <scope>NUCLEOTIDE SEQUENCE [LARGE SCALE GENOMIC DNA]</scope>
    <source>
        <strain evidence="2 3">ATCC 23134</strain>
    </source>
</reference>
<gene>
    <name evidence="2" type="ORF">M23134_06577</name>
</gene>
<dbReference type="InterPro" id="IPR012338">
    <property type="entry name" value="Beta-lactam/transpept-like"/>
</dbReference>
<accession>A1ZQW2</accession>
<organism evidence="2 3">
    <name type="scientific">Microscilla marina ATCC 23134</name>
    <dbReference type="NCBI Taxonomy" id="313606"/>
    <lineage>
        <taxon>Bacteria</taxon>
        <taxon>Pseudomonadati</taxon>
        <taxon>Bacteroidota</taxon>
        <taxon>Cytophagia</taxon>
        <taxon>Cytophagales</taxon>
        <taxon>Microscillaceae</taxon>
        <taxon>Microscilla</taxon>
    </lineage>
</organism>
<dbReference type="OrthoDB" id="846150at2"/>
<dbReference type="eggNOG" id="COG1680">
    <property type="taxonomic scope" value="Bacteria"/>
</dbReference>